<name>A0A5C6IV31_9ACTN</name>
<reference evidence="2" key="1">
    <citation type="journal article" date="2019" name="Microbiol. Resour. Announc.">
        <title>Draft Genomic Sequences of Streptomyces misionensis and Streptomyces albidoflavus, bacteria applied for phytopathogen biocontrol.</title>
        <authorList>
            <person name="Pylro V."/>
            <person name="Dias A."/>
            <person name="Andreote F."/>
            <person name="Varani A."/>
            <person name="Andreote C."/>
            <person name="Bernardo E."/>
            <person name="Martins T."/>
        </authorList>
    </citation>
    <scope>NUCLEOTIDE SEQUENCE [LARGE SCALE GENOMIC DNA]</scope>
    <source>
        <strain evidence="2">66</strain>
    </source>
</reference>
<organism evidence="2 3">
    <name type="scientific">Streptomyces misionensis</name>
    <dbReference type="NCBI Taxonomy" id="67331"/>
    <lineage>
        <taxon>Bacteria</taxon>
        <taxon>Bacillati</taxon>
        <taxon>Actinomycetota</taxon>
        <taxon>Actinomycetes</taxon>
        <taxon>Kitasatosporales</taxon>
        <taxon>Streptomycetaceae</taxon>
        <taxon>Streptomyces</taxon>
    </lineage>
</organism>
<dbReference type="EMBL" id="VOGW01000185">
    <property type="protein sequence ID" value="TWV32866.1"/>
    <property type="molecule type" value="Genomic_DNA"/>
</dbReference>
<sequence length="150" mass="16365">MRMPRKRVFYEDWQLECCGTPFAVGDEVTWTLVACAGTDRRYGAEAWVQNHGGTDGRTAGRVREIELVHQEYTCRPVAVEPPGPGQGLVLRSTGRGLEPVPGSVTREPVDRCPESFEERDLGTADGLSRVRRTVGVLVTLDLDGAAGPGR</sequence>
<dbReference type="AlphaFoldDB" id="A0A5C6IV31"/>
<keyword evidence="3" id="KW-1185">Reference proteome</keyword>
<accession>A0A5C6IV31</accession>
<feature type="region of interest" description="Disordered" evidence="1">
    <location>
        <begin position="83"/>
        <end position="109"/>
    </location>
</feature>
<proteinExistence type="predicted"/>
<protein>
    <submittedName>
        <fullName evidence="2">Uncharacterized protein</fullName>
    </submittedName>
</protein>
<gene>
    <name evidence="2" type="ORF">FRZ03_32465</name>
</gene>
<comment type="caution">
    <text evidence="2">The sequence shown here is derived from an EMBL/GenBank/DDBJ whole genome shotgun (WGS) entry which is preliminary data.</text>
</comment>
<dbReference type="Pfam" id="PF20218">
    <property type="entry name" value="DUF6578"/>
    <property type="match status" value="1"/>
</dbReference>
<evidence type="ECO:0000313" key="2">
    <source>
        <dbReference type="EMBL" id="TWV32866.1"/>
    </source>
</evidence>
<evidence type="ECO:0000313" key="3">
    <source>
        <dbReference type="Proteomes" id="UP000320481"/>
    </source>
</evidence>
<dbReference type="InterPro" id="IPR046485">
    <property type="entry name" value="DUF6578"/>
</dbReference>
<evidence type="ECO:0000256" key="1">
    <source>
        <dbReference type="SAM" id="MobiDB-lite"/>
    </source>
</evidence>
<dbReference type="Proteomes" id="UP000320481">
    <property type="component" value="Unassembled WGS sequence"/>
</dbReference>